<dbReference type="InterPro" id="IPR029063">
    <property type="entry name" value="SAM-dependent_MTases_sf"/>
</dbReference>
<dbReference type="PANTHER" id="PTHR34203">
    <property type="entry name" value="METHYLTRANSFERASE, FKBM FAMILY PROTEIN"/>
    <property type="match status" value="1"/>
</dbReference>
<accession>A0A2S9QHA1</accession>
<evidence type="ECO:0000313" key="2">
    <source>
        <dbReference type="Proteomes" id="UP000237682"/>
    </source>
</evidence>
<dbReference type="AlphaFoldDB" id="A0A2S9QHA1"/>
<dbReference type="InterPro" id="IPR052514">
    <property type="entry name" value="SAM-dependent_MTase"/>
</dbReference>
<organism evidence="1 2">
    <name type="scientific">Labrys okinawensis</name>
    <dbReference type="NCBI Taxonomy" id="346911"/>
    <lineage>
        <taxon>Bacteria</taxon>
        <taxon>Pseudomonadati</taxon>
        <taxon>Pseudomonadota</taxon>
        <taxon>Alphaproteobacteria</taxon>
        <taxon>Hyphomicrobiales</taxon>
        <taxon>Xanthobacteraceae</taxon>
        <taxon>Labrys</taxon>
    </lineage>
</organism>
<dbReference type="Gene3D" id="3.40.50.150">
    <property type="entry name" value="Vaccinia Virus protein VP39"/>
    <property type="match status" value="1"/>
</dbReference>
<dbReference type="InterPro" id="IPR006342">
    <property type="entry name" value="FkbM_mtfrase"/>
</dbReference>
<proteinExistence type="predicted"/>
<evidence type="ECO:0008006" key="3">
    <source>
        <dbReference type="Google" id="ProtNLM"/>
    </source>
</evidence>
<comment type="caution">
    <text evidence="1">The sequence shown here is derived from an EMBL/GenBank/DDBJ whole genome shotgun (WGS) entry which is preliminary data.</text>
</comment>
<keyword evidence="2" id="KW-1185">Reference proteome</keyword>
<dbReference type="PANTHER" id="PTHR34203:SF15">
    <property type="entry name" value="SLL1173 PROTEIN"/>
    <property type="match status" value="1"/>
</dbReference>
<reference evidence="1 2" key="1">
    <citation type="submission" date="2018-02" db="EMBL/GenBank/DDBJ databases">
        <title>Whole genome sequencing of endophytic bacterium.</title>
        <authorList>
            <person name="Eedara R."/>
            <person name="Podile A.R."/>
        </authorList>
    </citation>
    <scope>NUCLEOTIDE SEQUENCE [LARGE SCALE GENOMIC DNA]</scope>
    <source>
        <strain evidence="1 2">RP1T</strain>
    </source>
</reference>
<name>A0A2S9QHA1_9HYPH</name>
<dbReference type="OrthoDB" id="4104638at2"/>
<dbReference type="Proteomes" id="UP000237682">
    <property type="component" value="Unassembled WGS sequence"/>
</dbReference>
<dbReference type="SUPFAM" id="SSF53335">
    <property type="entry name" value="S-adenosyl-L-methionine-dependent methyltransferases"/>
    <property type="match status" value="1"/>
</dbReference>
<protein>
    <recommendedName>
        <fullName evidence="3">FkbM family methyltransferase</fullName>
    </recommendedName>
</protein>
<gene>
    <name evidence="1" type="ORF">C5L14_05815</name>
</gene>
<dbReference type="EMBL" id="PUEJ01000002">
    <property type="protein sequence ID" value="PRH88737.1"/>
    <property type="molecule type" value="Genomic_DNA"/>
</dbReference>
<sequence>MPELFLLQCRQYGLQDQAQQIASAEGRRTAKQSGVNARVRNVAGASFAVADDKDGFWDKAESGAWEPETLASVHALAGPGTLFIDIGGWIGPITLTAAALGAEVLAFEPDPRAFELISANVAANPALAPRIRLHHAAVSPTPGRVRLGSPKKPGDSMGSILAADSGVALWEAQAILPAEIAAMAGDAGRIVFKMDVEGAEYQLLPHLAPLLGPRTAAALIAFHPRLLAKAGRSAAEIEALTATARSALADYTLRNLDCEEQPISRQANSTVLATRK</sequence>
<dbReference type="NCBIfam" id="TIGR01444">
    <property type="entry name" value="fkbM_fam"/>
    <property type="match status" value="1"/>
</dbReference>
<evidence type="ECO:0000313" key="1">
    <source>
        <dbReference type="EMBL" id="PRH88737.1"/>
    </source>
</evidence>